<dbReference type="EC" id="3.5.4.39" evidence="4 5"/>
<comment type="catalytic activity">
    <reaction evidence="4">
        <text>GTP + H2O = 7,8-dihydroneopterin 2',3'-cyclic phosphate + formate + diphosphate + H(+)</text>
        <dbReference type="Rhea" id="RHEA:25860"/>
        <dbReference type="ChEBI" id="CHEBI:15377"/>
        <dbReference type="ChEBI" id="CHEBI:15378"/>
        <dbReference type="ChEBI" id="CHEBI:15740"/>
        <dbReference type="ChEBI" id="CHEBI:33019"/>
        <dbReference type="ChEBI" id="CHEBI:37565"/>
        <dbReference type="ChEBI" id="CHEBI:58854"/>
        <dbReference type="EC" id="3.5.4.39"/>
    </reaction>
</comment>
<dbReference type="InterPro" id="IPR022840">
    <property type="entry name" value="GTP_cyclohydrolase_MptA"/>
</dbReference>
<comment type="function">
    <text evidence="4">Converts GTP to 7,8-dihydro-D-neopterin 2',3'-cyclic phosphate, the first intermediate in the biosynthesis of coenzyme methanopterin.</text>
</comment>
<keyword evidence="1 4" id="KW-0479">Metal-binding</keyword>
<dbReference type="Proteomes" id="UP000002071">
    <property type="component" value="Chromosome"/>
</dbReference>
<sequence>MSKQLPDVQANSPEVAVGLNRVGVTGVEKLVEIDREDRRPIVLMATFDVFVDLPTWRKGADMSRNMEVIDETLEAAVDNTGYRVEDVCGDAAERLLDKHDYTDRAEVRMEAEYVTRERTPESDRPTQSTADIIASATATDEGTREELGARVTGMTVCPCSQGMSESRARQTLNDLDVDRETIDTFLDEVPQAGHSQRGHATLTIESDGSPDVDLRDVIAVARDAMSAHIYNLAKRPDEDHMTYEAHADAKFVEDCVRSLAEGVVETFPDLPENAVIRMEQSNDESIHQHNAHAERVARFGDLTDEVNGDAEGGNPEPADSGVAGTETDAVDRRTNGSGDR</sequence>
<comment type="cofactor">
    <cofactor evidence="4">
        <name>Fe(2+)</name>
        <dbReference type="ChEBI" id="CHEBI:29033"/>
    </cofactor>
    <text evidence="4">Binds 1 Fe(2+) ion per subunit.</text>
</comment>
<gene>
    <name evidence="4" type="primary">mptA</name>
    <name evidence="7" type="ordered locus">Huta_2260</name>
</gene>
<dbReference type="InterPro" id="IPR003801">
    <property type="entry name" value="GTP_cyclohydrolase_FolE2/MptA"/>
</dbReference>
<proteinExistence type="inferred from homology"/>
<dbReference type="UniPathway" id="UPA00065"/>
<dbReference type="KEGG" id="hut:Huta_2260"/>
<protein>
    <recommendedName>
        <fullName evidence="4 5">GTP cyclohydrolase MptA</fullName>
        <ecNumber evidence="4 5">3.5.4.39</ecNumber>
    </recommendedName>
    <alternativeName>
        <fullName evidence="4">GTP cyclohydrolase IV</fullName>
    </alternativeName>
</protein>
<keyword evidence="2 4" id="KW-0378">Hydrolase</keyword>
<dbReference type="PANTHER" id="PTHR36445:SF1">
    <property type="entry name" value="GTP CYCLOHYDROLASE MPTA"/>
    <property type="match status" value="1"/>
</dbReference>
<name>C7NV15_HALUD</name>
<organism evidence="7 8">
    <name type="scientific">Halorhabdus utahensis (strain DSM 12940 / JCM 11049 / AX-2)</name>
    <dbReference type="NCBI Taxonomy" id="519442"/>
    <lineage>
        <taxon>Archaea</taxon>
        <taxon>Methanobacteriati</taxon>
        <taxon>Methanobacteriota</taxon>
        <taxon>Stenosarchaea group</taxon>
        <taxon>Halobacteria</taxon>
        <taxon>Halobacteriales</taxon>
        <taxon>Haloarculaceae</taxon>
        <taxon>Halorhabdus</taxon>
    </lineage>
</organism>
<evidence type="ECO:0000313" key="8">
    <source>
        <dbReference type="Proteomes" id="UP000002071"/>
    </source>
</evidence>
<dbReference type="EMBL" id="CP001687">
    <property type="protein sequence ID" value="ACV12427.1"/>
    <property type="molecule type" value="Genomic_DNA"/>
</dbReference>
<feature type="site" description="May be catalytically important" evidence="4">
    <location>
        <position position="157"/>
    </location>
</feature>
<dbReference type="GO" id="GO:0005506">
    <property type="term" value="F:iron ion binding"/>
    <property type="evidence" value="ECO:0007669"/>
    <property type="project" value="UniProtKB-UniRule"/>
</dbReference>
<dbReference type="GeneID" id="8384556"/>
<feature type="compositionally biased region" description="Basic and acidic residues" evidence="6">
    <location>
        <begin position="329"/>
        <end position="340"/>
    </location>
</feature>
<evidence type="ECO:0000256" key="1">
    <source>
        <dbReference type="ARBA" id="ARBA00022723"/>
    </source>
</evidence>
<dbReference type="GO" id="GO:0044682">
    <property type="term" value="F:GTP cyclohydrolase IV activity"/>
    <property type="evidence" value="ECO:0007669"/>
    <property type="project" value="UniProtKB-UniRule"/>
</dbReference>
<dbReference type="HOGENOM" id="CLU_062816_1_0_2"/>
<reference evidence="7 8" key="1">
    <citation type="journal article" date="2009" name="Stand. Genomic Sci.">
        <title>Complete genome sequence of Halorhabdus utahensis type strain (AX-2).</title>
        <authorList>
            <person name="Anderson I."/>
            <person name="Tindall B.J."/>
            <person name="Pomrenke H."/>
            <person name="Goker M."/>
            <person name="Lapidus A."/>
            <person name="Nolan M."/>
            <person name="Copeland A."/>
            <person name="Glavina Del Rio T."/>
            <person name="Chen F."/>
            <person name="Tice H."/>
            <person name="Cheng J.F."/>
            <person name="Lucas S."/>
            <person name="Chertkov O."/>
            <person name="Bruce D."/>
            <person name="Brettin T."/>
            <person name="Detter J.C."/>
            <person name="Han C."/>
            <person name="Goodwin L."/>
            <person name="Land M."/>
            <person name="Hauser L."/>
            <person name="Chang Y.J."/>
            <person name="Jeffries C.D."/>
            <person name="Pitluck S."/>
            <person name="Pati A."/>
            <person name="Mavromatis K."/>
            <person name="Ivanova N."/>
            <person name="Ovchinnikova G."/>
            <person name="Chen A."/>
            <person name="Palaniappan K."/>
            <person name="Chain P."/>
            <person name="Rohde M."/>
            <person name="Bristow J."/>
            <person name="Eisen J.A."/>
            <person name="Markowitz V."/>
            <person name="Hugenholtz P."/>
            <person name="Kyrpides N.C."/>
            <person name="Klenk H.P."/>
        </authorList>
    </citation>
    <scope>NUCLEOTIDE SEQUENCE [LARGE SCALE GENOMIC DNA]</scope>
    <source>
        <strain evidence="8">DSM 12940 / JCM 11049 / AX-2</strain>
    </source>
</reference>
<evidence type="ECO:0000256" key="5">
    <source>
        <dbReference type="NCBIfam" id="TIGR00294"/>
    </source>
</evidence>
<dbReference type="Pfam" id="PF02649">
    <property type="entry name" value="GCHY-1"/>
    <property type="match status" value="1"/>
</dbReference>
<feature type="region of interest" description="Disordered" evidence="6">
    <location>
        <begin position="301"/>
        <end position="340"/>
    </location>
</feature>
<comment type="similarity">
    <text evidence="4">Belongs to the GTP cyclohydrolase IV family.</text>
</comment>
<comment type="pathway">
    <text evidence="4">Cofactor biosynthesis; 5,6,7,8-tetrahydromethanopterin biosynthesis.</text>
</comment>
<evidence type="ECO:0000313" key="7">
    <source>
        <dbReference type="EMBL" id="ACV12427.1"/>
    </source>
</evidence>
<dbReference type="NCBIfam" id="TIGR00294">
    <property type="entry name" value="GTP cyclohydrolase MptA"/>
    <property type="match status" value="1"/>
</dbReference>
<dbReference type="RefSeq" id="WP_015789996.1">
    <property type="nucleotide sequence ID" value="NC_013158.1"/>
</dbReference>
<dbReference type="PANTHER" id="PTHR36445">
    <property type="entry name" value="GTP CYCLOHYDROLASE MPTA"/>
    <property type="match status" value="1"/>
</dbReference>
<dbReference type="GO" id="GO:2001118">
    <property type="term" value="P:tetrahydromethanopterin biosynthetic process"/>
    <property type="evidence" value="ECO:0007669"/>
    <property type="project" value="UniProtKB-UniRule"/>
</dbReference>
<dbReference type="eggNOG" id="arCOG04301">
    <property type="taxonomic scope" value="Archaea"/>
</dbReference>
<keyword evidence="8" id="KW-1185">Reference proteome</keyword>
<dbReference type="AlphaFoldDB" id="C7NV15"/>
<keyword evidence="3 4" id="KW-0408">Iron</keyword>
<dbReference type="HAMAP" id="MF_01527_A">
    <property type="entry name" value="GTP_cyclohydrol_A"/>
    <property type="match status" value="1"/>
</dbReference>
<dbReference type="GO" id="GO:0003934">
    <property type="term" value="F:GTP cyclohydrolase I activity"/>
    <property type="evidence" value="ECO:0007669"/>
    <property type="project" value="InterPro"/>
</dbReference>
<dbReference type="OrthoDB" id="53087at2157"/>
<dbReference type="Gene3D" id="3.10.270.10">
    <property type="entry name" value="Urate Oxidase"/>
    <property type="match status" value="1"/>
</dbReference>
<comment type="subunit">
    <text evidence="4">Homodimer.</text>
</comment>
<evidence type="ECO:0000256" key="3">
    <source>
        <dbReference type="ARBA" id="ARBA00023004"/>
    </source>
</evidence>
<accession>C7NV15</accession>
<evidence type="ECO:0000256" key="6">
    <source>
        <dbReference type="SAM" id="MobiDB-lite"/>
    </source>
</evidence>
<dbReference type="STRING" id="519442.Huta_2260"/>
<evidence type="ECO:0000256" key="4">
    <source>
        <dbReference type="HAMAP-Rule" id="MF_01527"/>
    </source>
</evidence>
<evidence type="ECO:0000256" key="2">
    <source>
        <dbReference type="ARBA" id="ARBA00022801"/>
    </source>
</evidence>